<keyword evidence="3" id="KW-1185">Reference proteome</keyword>
<dbReference type="OrthoDB" id="9806840at2"/>
<keyword evidence="1" id="KW-0732">Signal</keyword>
<organism evidence="2 3">
    <name type="scientific">Rhodobacter ferrooxidans</name>
    <dbReference type="NCBI Taxonomy" id="371731"/>
    <lineage>
        <taxon>Bacteria</taxon>
        <taxon>Pseudomonadati</taxon>
        <taxon>Pseudomonadota</taxon>
        <taxon>Alphaproteobacteria</taxon>
        <taxon>Rhodobacterales</taxon>
        <taxon>Rhodobacter group</taxon>
        <taxon>Rhodobacter</taxon>
    </lineage>
</organism>
<dbReference type="eggNOG" id="COG5480">
    <property type="taxonomic scope" value="Bacteria"/>
</dbReference>
<dbReference type="Proteomes" id="UP000010121">
    <property type="component" value="Unassembled WGS sequence"/>
</dbReference>
<comment type="caution">
    <text evidence="2">The sequence shown here is derived from an EMBL/GenBank/DDBJ whole genome shotgun (WGS) entry which is preliminary data.</text>
</comment>
<evidence type="ECO:0000256" key="1">
    <source>
        <dbReference type="SAM" id="SignalP"/>
    </source>
</evidence>
<reference evidence="2 3" key="1">
    <citation type="submission" date="2009-08" db="EMBL/GenBank/DDBJ databases">
        <title>The draft genome of Rhodobacter sp. SW2.</title>
        <authorList>
            <consortium name="US DOE Joint Genome Institute (JGI-PGF)"/>
            <person name="Lucas S."/>
            <person name="Copeland A."/>
            <person name="Lapidus A."/>
            <person name="Glavina del Rio T."/>
            <person name="Tice H."/>
            <person name="Bruce D."/>
            <person name="Goodwin L."/>
            <person name="Pitluck S."/>
            <person name="Larimer F."/>
            <person name="Land M.L."/>
            <person name="Hauser L."/>
            <person name="Emerson D."/>
        </authorList>
    </citation>
    <scope>NUCLEOTIDE SEQUENCE [LARGE SCALE GENOMIC DNA]</scope>
    <source>
        <strain evidence="2 3">SW2</strain>
    </source>
</reference>
<dbReference type="STRING" id="371731.Rsw2DRAFT_1904"/>
<sequence length="224" mass="23899">MHKFVLAAALSLAPASVALAEVSKTDLGLAAKPAFAPGSHGEPFIVQGLVQGCTLIDNAPFCAFYAEGWRWYGSETATNPATLKLLEDLPVNTPIEVKGDIISQGDITIEAAISSMAVISPDAFAPLRDMMQGGWIDATDPQNELQVLGSEEVNFYAGDIVETDVLTFADQCPDGPEGVGPVITKQMMGGDPMDVPCFYIVSLTPDRMELSYVGRGNTLIFNRK</sequence>
<evidence type="ECO:0000313" key="3">
    <source>
        <dbReference type="Proteomes" id="UP000010121"/>
    </source>
</evidence>
<name>C8S1H6_9RHOB</name>
<dbReference type="AlphaFoldDB" id="C8S1H6"/>
<evidence type="ECO:0000313" key="2">
    <source>
        <dbReference type="EMBL" id="EEW25149.1"/>
    </source>
</evidence>
<dbReference type="EMBL" id="ACYY01000011">
    <property type="protein sequence ID" value="EEW25149.1"/>
    <property type="molecule type" value="Genomic_DNA"/>
</dbReference>
<accession>C8S1H6</accession>
<gene>
    <name evidence="2" type="ORF">Rsw2DRAFT_1904</name>
</gene>
<dbReference type="RefSeq" id="WP_008030374.1">
    <property type="nucleotide sequence ID" value="NZ_ACYY01000011.1"/>
</dbReference>
<protein>
    <submittedName>
        <fullName evidence="2">Uncharacterized protein</fullName>
    </submittedName>
</protein>
<feature type="chain" id="PRO_5002990470" evidence="1">
    <location>
        <begin position="21"/>
        <end position="224"/>
    </location>
</feature>
<feature type="signal peptide" evidence="1">
    <location>
        <begin position="1"/>
        <end position="20"/>
    </location>
</feature>
<proteinExistence type="predicted"/>